<proteinExistence type="predicted"/>
<evidence type="ECO:0000259" key="3">
    <source>
        <dbReference type="PROSITE" id="PS50013"/>
    </source>
</evidence>
<dbReference type="GO" id="GO:0008168">
    <property type="term" value="F:methyltransferase activity"/>
    <property type="evidence" value="ECO:0007669"/>
    <property type="project" value="InterPro"/>
</dbReference>
<feature type="region of interest" description="Disordered" evidence="2">
    <location>
        <begin position="1"/>
        <end position="23"/>
    </location>
</feature>
<comment type="subcellular location">
    <subcellularLocation>
        <location evidence="1">Nucleus</location>
    </subcellularLocation>
</comment>
<dbReference type="InterPro" id="IPR016197">
    <property type="entry name" value="Chromo-like_dom_sf"/>
</dbReference>
<dbReference type="EMBL" id="JAROKS010000017">
    <property type="protein sequence ID" value="KAK1794359.1"/>
    <property type="molecule type" value="Genomic_DNA"/>
</dbReference>
<dbReference type="InterPro" id="IPR056924">
    <property type="entry name" value="SH3_Tf2-1"/>
</dbReference>
<protein>
    <recommendedName>
        <fullName evidence="3">Chromo domain-containing protein</fullName>
    </recommendedName>
</protein>
<dbReference type="PANTHER" id="PTHR47510">
    <property type="entry name" value="REVERSE TRANSCRIPTASE DOMAIN-CONTAINING PROTEIN"/>
    <property type="match status" value="1"/>
</dbReference>
<evidence type="ECO:0000256" key="1">
    <source>
        <dbReference type="ARBA" id="ARBA00004123"/>
    </source>
</evidence>
<accession>A0AAD9DVI9</accession>
<dbReference type="InterPro" id="IPR000953">
    <property type="entry name" value="Chromo/chromo_shadow_dom"/>
</dbReference>
<dbReference type="Proteomes" id="UP001239994">
    <property type="component" value="Unassembled WGS sequence"/>
</dbReference>
<comment type="caution">
    <text evidence="4">The sequence shown here is derived from an EMBL/GenBank/DDBJ whole genome shotgun (WGS) entry which is preliminary data.</text>
</comment>
<dbReference type="GO" id="GO:0016706">
    <property type="term" value="F:2-oxoglutarate-dependent dioxygenase activity"/>
    <property type="evidence" value="ECO:0007669"/>
    <property type="project" value="InterPro"/>
</dbReference>
<dbReference type="SUPFAM" id="SSF54160">
    <property type="entry name" value="Chromo domain-like"/>
    <property type="match status" value="1"/>
</dbReference>
<dbReference type="AlphaFoldDB" id="A0AAD9DVI9"/>
<sequence length="372" mass="41836">MPQVPLEDGTETANGPGRRHTKDWRQAIPAYKTKADRKQGETPQYAIRQKVWVSTKVGRAGTTGKLEVRCEGPYSITVRINEVTYRVGLTGSSRASRAFHVSALKPVKEGPSPSRSVPREASGDRGAYSMWALLDSHRRGKGIQYLMDWEGYSPKERCWVPASQILGPELIALFHRLHPLKPALSRRGRLRARGPGSLERFCHEQLAQDFTDIFNLSLAQAAVPTCWKTSTITPMPKPSSAASLKDFCPVALTPITMKCFEKLTKELIVENRKTKGCTYSPVHINGTEVERVSSFKFLGVHISEDLSWTLNTSHLVKKVYQHLYFLRRLRKDHLSPQILANFYRCTIESVLTNCVTVWYGGATVADRKALKK</sequence>
<dbReference type="Pfam" id="PF24626">
    <property type="entry name" value="SH3_Tf2-1"/>
    <property type="match status" value="1"/>
</dbReference>
<gene>
    <name evidence="4" type="ORF">P4O66_011237</name>
</gene>
<evidence type="ECO:0000313" key="5">
    <source>
        <dbReference type="Proteomes" id="UP001239994"/>
    </source>
</evidence>
<reference evidence="4" key="1">
    <citation type="submission" date="2023-03" db="EMBL/GenBank/DDBJ databases">
        <title>Electrophorus voltai genome.</title>
        <authorList>
            <person name="Bian C."/>
        </authorList>
    </citation>
    <scope>NUCLEOTIDE SEQUENCE</scope>
    <source>
        <strain evidence="4">CB-2022</strain>
        <tissue evidence="4">Muscle</tissue>
    </source>
</reference>
<feature type="domain" description="Chromo" evidence="3">
    <location>
        <begin position="128"/>
        <end position="186"/>
    </location>
</feature>
<dbReference type="GO" id="GO:0005634">
    <property type="term" value="C:nucleus"/>
    <property type="evidence" value="ECO:0007669"/>
    <property type="project" value="UniProtKB-SubCell"/>
</dbReference>
<dbReference type="Pfam" id="PF09004">
    <property type="entry name" value="ALKBH8_N"/>
    <property type="match status" value="1"/>
</dbReference>
<evidence type="ECO:0000313" key="4">
    <source>
        <dbReference type="EMBL" id="KAK1794359.1"/>
    </source>
</evidence>
<dbReference type="PANTHER" id="PTHR47510:SF3">
    <property type="entry name" value="ENDO_EXONUCLEASE_PHOSPHATASE DOMAIN-CONTAINING PROTEIN"/>
    <property type="match status" value="1"/>
</dbReference>
<dbReference type="InterPro" id="IPR015095">
    <property type="entry name" value="AlkB_hom8_N"/>
</dbReference>
<dbReference type="InterPro" id="IPR023780">
    <property type="entry name" value="Chromo_domain"/>
</dbReference>
<dbReference type="PROSITE" id="PS50013">
    <property type="entry name" value="CHROMO_2"/>
    <property type="match status" value="1"/>
</dbReference>
<keyword evidence="5" id="KW-1185">Reference proteome</keyword>
<name>A0AAD9DVI9_9TELE</name>
<dbReference type="Pfam" id="PF00385">
    <property type="entry name" value="Chromo"/>
    <property type="match status" value="1"/>
</dbReference>
<dbReference type="Gene3D" id="2.40.50.40">
    <property type="match status" value="1"/>
</dbReference>
<evidence type="ECO:0000256" key="2">
    <source>
        <dbReference type="SAM" id="MobiDB-lite"/>
    </source>
</evidence>
<organism evidence="4 5">
    <name type="scientific">Electrophorus voltai</name>
    <dbReference type="NCBI Taxonomy" id="2609070"/>
    <lineage>
        <taxon>Eukaryota</taxon>
        <taxon>Metazoa</taxon>
        <taxon>Chordata</taxon>
        <taxon>Craniata</taxon>
        <taxon>Vertebrata</taxon>
        <taxon>Euteleostomi</taxon>
        <taxon>Actinopterygii</taxon>
        <taxon>Neopterygii</taxon>
        <taxon>Teleostei</taxon>
        <taxon>Ostariophysi</taxon>
        <taxon>Gymnotiformes</taxon>
        <taxon>Gymnotoidei</taxon>
        <taxon>Gymnotidae</taxon>
        <taxon>Electrophorus</taxon>
    </lineage>
</organism>
<dbReference type="SMART" id="SM00298">
    <property type="entry name" value="CHROMO"/>
    <property type="match status" value="1"/>
</dbReference>
<feature type="non-terminal residue" evidence="4">
    <location>
        <position position="1"/>
    </location>
</feature>